<evidence type="ECO:0000313" key="2">
    <source>
        <dbReference type="EMBL" id="GLS73853.1"/>
    </source>
</evidence>
<dbReference type="EMBL" id="BSPL01000031">
    <property type="protein sequence ID" value="GLS73853.1"/>
    <property type="molecule type" value="Genomic_DNA"/>
</dbReference>
<dbReference type="Pfam" id="PF10042">
    <property type="entry name" value="DUF2278"/>
    <property type="match status" value="1"/>
</dbReference>
<dbReference type="InterPro" id="IPR019268">
    <property type="entry name" value="DUF2278"/>
</dbReference>
<evidence type="ECO:0000313" key="3">
    <source>
        <dbReference type="Proteomes" id="UP001157440"/>
    </source>
</evidence>
<comment type="caution">
    <text evidence="2">The sequence shown here is derived from an EMBL/GenBank/DDBJ whole genome shotgun (WGS) entry which is preliminary data.</text>
</comment>
<accession>A0AA37TM02</accession>
<dbReference type="Proteomes" id="UP001157440">
    <property type="component" value="Unassembled WGS sequence"/>
</dbReference>
<gene>
    <name evidence="2" type="ORF">GCM10007890_58680</name>
</gene>
<keyword evidence="3" id="KW-1185">Reference proteome</keyword>
<evidence type="ECO:0000256" key="1">
    <source>
        <dbReference type="SAM" id="MobiDB-lite"/>
    </source>
</evidence>
<dbReference type="AlphaFoldDB" id="A0AA37TM02"/>
<evidence type="ECO:0008006" key="4">
    <source>
        <dbReference type="Google" id="ProtNLM"/>
    </source>
</evidence>
<dbReference type="SUPFAM" id="SSF74853">
    <property type="entry name" value="Lamin A/C globular tail domain"/>
    <property type="match status" value="1"/>
</dbReference>
<organism evidence="2 3">
    <name type="scientific">Methylobacterium tardum</name>
    <dbReference type="NCBI Taxonomy" id="374432"/>
    <lineage>
        <taxon>Bacteria</taxon>
        <taxon>Pseudomonadati</taxon>
        <taxon>Pseudomonadota</taxon>
        <taxon>Alphaproteobacteria</taxon>
        <taxon>Hyphomicrobiales</taxon>
        <taxon>Methylobacteriaceae</taxon>
        <taxon>Methylobacterium</taxon>
    </lineage>
</organism>
<proteinExistence type="predicted"/>
<protein>
    <recommendedName>
        <fullName evidence="4">LTD domain-containing protein</fullName>
    </recommendedName>
</protein>
<dbReference type="RefSeq" id="WP_238199145.1">
    <property type="nucleotide sequence ID" value="NZ_BPQZ01000032.1"/>
</dbReference>
<name>A0AA37TM02_9HYPH</name>
<dbReference type="InterPro" id="IPR036415">
    <property type="entry name" value="Lamin_tail_dom_sf"/>
</dbReference>
<sequence length="351" mass="38282">MPLRSYSVLKGRPVGIRLGSGASPHYQIHIVVGDEDYRIAINVQSGDGSECDFLLRSRFEHPITARLVELAPGLHPQAPGPDGLGLDYIRGNLLQPQKMVPLPATAAGPDNDLNEKLDHYIQRALADENAVVYAFGATWGPEPGKPDKYFGFRPGRGIHDIHMNQGNPPPPKGKAAWFEDNGPWQDGGLVIQFPSQEQWVAVFMKFQSQAWHTDDDTGKPLDLGDGTPTSHHLPPHHVPTRTQPDGLVRIVAALVNDTATPERETVTLLNTADRDLALDGWSLVDKMKNRMPLEGEIGKGATRLIVVAKPVELSNRGGIISLLDERGVKVHGVSYTRDQARTPGLTIAFGS</sequence>
<feature type="region of interest" description="Disordered" evidence="1">
    <location>
        <begin position="214"/>
        <end position="242"/>
    </location>
</feature>
<reference evidence="3" key="1">
    <citation type="journal article" date="2019" name="Int. J. Syst. Evol. Microbiol.">
        <title>The Global Catalogue of Microorganisms (GCM) 10K type strain sequencing project: providing services to taxonomists for standard genome sequencing and annotation.</title>
        <authorList>
            <consortium name="The Broad Institute Genomics Platform"/>
            <consortium name="The Broad Institute Genome Sequencing Center for Infectious Disease"/>
            <person name="Wu L."/>
            <person name="Ma J."/>
        </authorList>
    </citation>
    <scope>NUCLEOTIDE SEQUENCE [LARGE SCALE GENOMIC DNA]</scope>
    <source>
        <strain evidence="3">NBRC 103632</strain>
    </source>
</reference>